<dbReference type="PANTHER" id="PTHR38436">
    <property type="entry name" value="POLYKETIDE CYCLASE SNOAL-LIKE DOMAIN"/>
    <property type="match status" value="1"/>
</dbReference>
<gene>
    <name evidence="1" type="ORF">C491_03460</name>
</gene>
<dbReference type="AlphaFoldDB" id="L9XF22"/>
<proteinExistence type="predicted"/>
<sequence>MTAPPRSEANKAIVDRWVAEYWDERNPDIVDELAADDMLLRYPLGGESRGHEEIKTRIIGFDGLFPDYNCELTAELIAEGDRVVALWEAEGTHTGPAWELPIGVLPAGSGRTIRYTGIAVYRVRDGKIIEEYGEGDYLGVVRQLGLVDP</sequence>
<protein>
    <recommendedName>
        <fullName evidence="3">Ester cyclase</fullName>
    </recommendedName>
</protein>
<reference evidence="1 2" key="1">
    <citation type="journal article" date="2014" name="PLoS Genet.">
        <title>Phylogenetically driven sequencing of extremely halophilic archaea reveals strategies for static and dynamic osmo-response.</title>
        <authorList>
            <person name="Becker E.A."/>
            <person name="Seitzer P.M."/>
            <person name="Tritt A."/>
            <person name="Larsen D."/>
            <person name="Krusor M."/>
            <person name="Yao A.I."/>
            <person name="Wu D."/>
            <person name="Madern D."/>
            <person name="Eisen J.A."/>
            <person name="Darling A.E."/>
            <person name="Facciotti M.T."/>
        </authorList>
    </citation>
    <scope>NUCLEOTIDE SEQUENCE [LARGE SCALE GENOMIC DNA]</scope>
    <source>
        <strain evidence="1 2">DSM 10524</strain>
    </source>
</reference>
<dbReference type="STRING" id="1227497.C491_03460"/>
<dbReference type="PANTHER" id="PTHR38436:SF1">
    <property type="entry name" value="ESTER CYCLASE"/>
    <property type="match status" value="1"/>
</dbReference>
<dbReference type="Pfam" id="PF07366">
    <property type="entry name" value="SnoaL"/>
    <property type="match status" value="1"/>
</dbReference>
<evidence type="ECO:0008006" key="3">
    <source>
        <dbReference type="Google" id="ProtNLM"/>
    </source>
</evidence>
<accession>L9XF22</accession>
<dbReference type="GO" id="GO:0030638">
    <property type="term" value="P:polyketide metabolic process"/>
    <property type="evidence" value="ECO:0007669"/>
    <property type="project" value="InterPro"/>
</dbReference>
<evidence type="ECO:0000313" key="1">
    <source>
        <dbReference type="EMBL" id="ELY60320.1"/>
    </source>
</evidence>
<dbReference type="InterPro" id="IPR009959">
    <property type="entry name" value="Cyclase_SnoaL-like"/>
</dbReference>
<dbReference type="SUPFAM" id="SSF54427">
    <property type="entry name" value="NTF2-like"/>
    <property type="match status" value="1"/>
</dbReference>
<name>L9XF22_9EURY</name>
<dbReference type="Proteomes" id="UP000011688">
    <property type="component" value="Unassembled WGS sequence"/>
</dbReference>
<dbReference type="EMBL" id="AOIB01000013">
    <property type="protein sequence ID" value="ELY60320.1"/>
    <property type="molecule type" value="Genomic_DNA"/>
</dbReference>
<evidence type="ECO:0000313" key="2">
    <source>
        <dbReference type="Proteomes" id="UP000011688"/>
    </source>
</evidence>
<comment type="caution">
    <text evidence="1">The sequence shown here is derived from an EMBL/GenBank/DDBJ whole genome shotgun (WGS) entry which is preliminary data.</text>
</comment>
<dbReference type="eggNOG" id="arCOG06513">
    <property type="taxonomic scope" value="Archaea"/>
</dbReference>
<keyword evidence="2" id="KW-1185">Reference proteome</keyword>
<organism evidence="1 2">
    <name type="scientific">Natronococcus amylolyticus DSM 10524</name>
    <dbReference type="NCBI Taxonomy" id="1227497"/>
    <lineage>
        <taxon>Archaea</taxon>
        <taxon>Methanobacteriati</taxon>
        <taxon>Methanobacteriota</taxon>
        <taxon>Stenosarchaea group</taxon>
        <taxon>Halobacteria</taxon>
        <taxon>Halobacteriales</taxon>
        <taxon>Natrialbaceae</taxon>
        <taxon>Natronococcus</taxon>
    </lineage>
</organism>
<dbReference type="InterPro" id="IPR032710">
    <property type="entry name" value="NTF2-like_dom_sf"/>
</dbReference>
<dbReference type="Gene3D" id="3.10.450.50">
    <property type="match status" value="1"/>
</dbReference>